<evidence type="ECO:0000313" key="3">
    <source>
        <dbReference type="Proteomes" id="UP000826725"/>
    </source>
</evidence>
<keyword evidence="1" id="KW-0732">Signal</keyword>
<reference evidence="2" key="1">
    <citation type="submission" date="2020-09" db="EMBL/GenBank/DDBJ databases">
        <title>Desulfogranum mesoprofundum gen. nov., sp. nov., a novel mesophilic, sulfate-reducing chemolithoautotroph isolated from a deep-sea hydrothermal vent chimney in the Suiyo Seamount.</title>
        <authorList>
            <person name="Hashimoto Y."/>
            <person name="Nakagawa S."/>
        </authorList>
    </citation>
    <scope>NUCLEOTIDE SEQUENCE</scope>
    <source>
        <strain evidence="2">KT2</strain>
    </source>
</reference>
<feature type="chain" id="PRO_5034022171" evidence="1">
    <location>
        <begin position="25"/>
        <end position="69"/>
    </location>
</feature>
<sequence>MNKKIVILALAVVFALSSAGLGFAAKVKCTVDSVDGNTVTMTCKKANKLKAGDKVKVTPPKKKSAVEGC</sequence>
<dbReference type="NCBIfam" id="NF040942">
    <property type="entry name" value="hypo_ExtJ"/>
    <property type="match status" value="1"/>
</dbReference>
<dbReference type="AlphaFoldDB" id="A0A8D5FUA3"/>
<dbReference type="Proteomes" id="UP000826725">
    <property type="component" value="Chromosome"/>
</dbReference>
<dbReference type="KEGG" id="dbk:DGMP_25170"/>
<organism evidence="2 3">
    <name type="scientific">Desulfomarina profundi</name>
    <dbReference type="NCBI Taxonomy" id="2772557"/>
    <lineage>
        <taxon>Bacteria</taxon>
        <taxon>Pseudomonadati</taxon>
        <taxon>Thermodesulfobacteriota</taxon>
        <taxon>Desulfobulbia</taxon>
        <taxon>Desulfobulbales</taxon>
        <taxon>Desulfobulbaceae</taxon>
        <taxon>Desulfomarina</taxon>
    </lineage>
</organism>
<accession>A0A8D5FUA3</accession>
<evidence type="ECO:0000256" key="1">
    <source>
        <dbReference type="SAM" id="SignalP"/>
    </source>
</evidence>
<proteinExistence type="predicted"/>
<gene>
    <name evidence="2" type="ORF">DGMP_25170</name>
</gene>
<evidence type="ECO:0000313" key="2">
    <source>
        <dbReference type="EMBL" id="BCL61824.1"/>
    </source>
</evidence>
<feature type="signal peptide" evidence="1">
    <location>
        <begin position="1"/>
        <end position="24"/>
    </location>
</feature>
<protein>
    <submittedName>
        <fullName evidence="2">Uncharacterized protein</fullName>
    </submittedName>
</protein>
<keyword evidence="3" id="KW-1185">Reference proteome</keyword>
<dbReference type="RefSeq" id="WP_228854241.1">
    <property type="nucleotide sequence ID" value="NZ_AP024086.1"/>
</dbReference>
<dbReference type="EMBL" id="AP024086">
    <property type="protein sequence ID" value="BCL61824.1"/>
    <property type="molecule type" value="Genomic_DNA"/>
</dbReference>
<name>A0A8D5FUA3_9BACT</name>